<feature type="compositionally biased region" description="Polar residues" evidence="1">
    <location>
        <begin position="49"/>
        <end position="62"/>
    </location>
</feature>
<feature type="compositionally biased region" description="Basic and acidic residues" evidence="1">
    <location>
        <begin position="34"/>
        <end position="45"/>
    </location>
</feature>
<evidence type="ECO:0008006" key="5">
    <source>
        <dbReference type="Google" id="ProtNLM"/>
    </source>
</evidence>
<evidence type="ECO:0000256" key="2">
    <source>
        <dbReference type="SAM" id="SignalP"/>
    </source>
</evidence>
<dbReference type="Pfam" id="PF13663">
    <property type="entry name" value="DUF4148"/>
    <property type="match status" value="1"/>
</dbReference>
<feature type="compositionally biased region" description="Basic and acidic residues" evidence="1">
    <location>
        <begin position="75"/>
        <end position="87"/>
    </location>
</feature>
<dbReference type="OrthoDB" id="9008979at2"/>
<evidence type="ECO:0000313" key="4">
    <source>
        <dbReference type="Proteomes" id="UP000054851"/>
    </source>
</evidence>
<keyword evidence="2" id="KW-0732">Signal</keyword>
<dbReference type="EMBL" id="FCOA02000004">
    <property type="protein sequence ID" value="SAK52380.1"/>
    <property type="molecule type" value="Genomic_DNA"/>
</dbReference>
<dbReference type="Proteomes" id="UP000054851">
    <property type="component" value="Unassembled WGS sequence"/>
</dbReference>
<accession>A0A158A3N2</accession>
<dbReference type="AlphaFoldDB" id="A0A158A3N2"/>
<feature type="signal peptide" evidence="2">
    <location>
        <begin position="1"/>
        <end position="26"/>
    </location>
</feature>
<comment type="caution">
    <text evidence="3">The sequence shown here is derived from an EMBL/GenBank/DDBJ whole genome shotgun (WGS) entry which is preliminary data.</text>
</comment>
<gene>
    <name evidence="3" type="ORF">AWB79_01874</name>
</gene>
<dbReference type="InterPro" id="IPR025421">
    <property type="entry name" value="DUF4148"/>
</dbReference>
<evidence type="ECO:0000313" key="3">
    <source>
        <dbReference type="EMBL" id="SAK52380.1"/>
    </source>
</evidence>
<organism evidence="3 4">
    <name type="scientific">Caballeronia hypogeia</name>
    <dbReference type="NCBI Taxonomy" id="1777140"/>
    <lineage>
        <taxon>Bacteria</taxon>
        <taxon>Pseudomonadati</taxon>
        <taxon>Pseudomonadota</taxon>
        <taxon>Betaproteobacteria</taxon>
        <taxon>Burkholderiales</taxon>
        <taxon>Burkholderiaceae</taxon>
        <taxon>Caballeronia</taxon>
    </lineage>
</organism>
<name>A0A158A3N2_9BURK</name>
<protein>
    <recommendedName>
        <fullName evidence="5">Purine nucleoside phosphorylase</fullName>
    </recommendedName>
</protein>
<keyword evidence="4" id="KW-1185">Reference proteome</keyword>
<sequence>MKKSTIATLLLTTSAYLSLAPVIAGAQDKTREQVKQELTQARHDGVVPSSKQQYPNTDQATARNKEIHNVTTHGGEARPAVDKHDSR</sequence>
<evidence type="ECO:0000256" key="1">
    <source>
        <dbReference type="SAM" id="MobiDB-lite"/>
    </source>
</evidence>
<feature type="chain" id="PRO_5007620199" description="Purine nucleoside phosphorylase" evidence="2">
    <location>
        <begin position="27"/>
        <end position="87"/>
    </location>
</feature>
<feature type="region of interest" description="Disordered" evidence="1">
    <location>
        <begin position="34"/>
        <end position="87"/>
    </location>
</feature>
<proteinExistence type="predicted"/>
<reference evidence="3" key="1">
    <citation type="submission" date="2016-01" db="EMBL/GenBank/DDBJ databases">
        <authorList>
            <person name="Peeters C."/>
        </authorList>
    </citation>
    <scope>NUCLEOTIDE SEQUENCE</scope>
    <source>
        <strain evidence="3">LMG 29322</strain>
    </source>
</reference>
<dbReference type="RefSeq" id="WP_061167349.1">
    <property type="nucleotide sequence ID" value="NZ_FCOA02000004.1"/>
</dbReference>